<sequence>MLKRMIWVGIGIAVGVIAVRKITKAAESVTPGGVAERVSGAGAEMKESFKAFWADVSEAKQAKEAELFDAIERGEDIQPLLNEDDDEHDPAAPGRLY</sequence>
<comment type="caution">
    <text evidence="2">The sequence shown here is derived from an EMBL/GenBank/DDBJ whole genome shotgun (WGS) entry which is preliminary data.</text>
</comment>
<organism evidence="2 4">
    <name type="scientific">Glycomyces lechevalierae</name>
    <dbReference type="NCBI Taxonomy" id="256034"/>
    <lineage>
        <taxon>Bacteria</taxon>
        <taxon>Bacillati</taxon>
        <taxon>Actinomycetota</taxon>
        <taxon>Actinomycetes</taxon>
        <taxon>Glycomycetales</taxon>
        <taxon>Glycomycetaceae</taxon>
        <taxon>Glycomyces</taxon>
    </lineage>
</organism>
<dbReference type="RefSeq" id="WP_270121823.1">
    <property type="nucleotide sequence ID" value="NZ_BAAAOM010000002.1"/>
</dbReference>
<proteinExistence type="predicted"/>
<dbReference type="Proteomes" id="UP001145799">
    <property type="component" value="Unassembled WGS sequence"/>
</dbReference>
<reference evidence="2" key="1">
    <citation type="submission" date="2022-12" db="EMBL/GenBank/DDBJ databases">
        <title>Gycomyces niveus sp.nov., a novel actinomycete isolated from soil in Shouguang.</title>
        <authorList>
            <person name="Yang X."/>
        </authorList>
    </citation>
    <scope>NUCLEOTIDE SEQUENCE</scope>
    <source>
        <strain evidence="2">DSM 44724</strain>
    </source>
</reference>
<feature type="region of interest" description="Disordered" evidence="1">
    <location>
        <begin position="75"/>
        <end position="97"/>
    </location>
</feature>
<dbReference type="EMBL" id="JAVDYD010000001">
    <property type="protein sequence ID" value="MDR7337018.1"/>
    <property type="molecule type" value="Genomic_DNA"/>
</dbReference>
<dbReference type="EMBL" id="JAPZVQ010000004">
    <property type="protein sequence ID" value="MDA1385365.1"/>
    <property type="molecule type" value="Genomic_DNA"/>
</dbReference>
<evidence type="ECO:0000313" key="2">
    <source>
        <dbReference type="EMBL" id="MDA1385365.1"/>
    </source>
</evidence>
<evidence type="ECO:0000313" key="3">
    <source>
        <dbReference type="EMBL" id="MDR7337018.1"/>
    </source>
</evidence>
<gene>
    <name evidence="3" type="ORF">J2S69_000737</name>
    <name evidence="2" type="ORF">O2L01_10240</name>
</gene>
<dbReference type="AlphaFoldDB" id="A0A9X3SUB9"/>
<keyword evidence="5" id="KW-1185">Reference proteome</keyword>
<evidence type="ECO:0000313" key="4">
    <source>
        <dbReference type="Proteomes" id="UP001145799"/>
    </source>
</evidence>
<accession>A0A9X3SUB9</accession>
<evidence type="ECO:0000313" key="5">
    <source>
        <dbReference type="Proteomes" id="UP001183604"/>
    </source>
</evidence>
<protein>
    <submittedName>
        <fullName evidence="2">Uncharacterized protein</fullName>
    </submittedName>
</protein>
<reference evidence="3 5" key="2">
    <citation type="submission" date="2023-07" db="EMBL/GenBank/DDBJ databases">
        <title>Sequencing the genomes of 1000 actinobacteria strains.</title>
        <authorList>
            <person name="Klenk H.-P."/>
        </authorList>
    </citation>
    <scope>NUCLEOTIDE SEQUENCE [LARGE SCALE GENOMIC DNA]</scope>
    <source>
        <strain evidence="3 5">DSM 44724</strain>
    </source>
</reference>
<name>A0A9X3SUB9_9ACTN</name>
<evidence type="ECO:0000256" key="1">
    <source>
        <dbReference type="SAM" id="MobiDB-lite"/>
    </source>
</evidence>
<dbReference type="Proteomes" id="UP001183604">
    <property type="component" value="Unassembled WGS sequence"/>
</dbReference>